<feature type="chain" id="PRO_5045071020" evidence="2">
    <location>
        <begin position="21"/>
        <end position="158"/>
    </location>
</feature>
<feature type="signal peptide" evidence="2">
    <location>
        <begin position="1"/>
        <end position="20"/>
    </location>
</feature>
<sequence length="158" mass="17114">MKPYTLLFMLLFSGLGISQAQQRTRDILFPSFQKDLSALQEKESKQAPQTKDPRTTREQIFTNYRPQQNVRKGGAGTLKANSAAIGKNASDISAAEAVKTIKSRETSLPAPQMPPTQGSESEKSSGPLKTAAPALTKPAKTAAPNAAPVNRSFERKKQ</sequence>
<gene>
    <name evidence="3" type="ORF">MYF79_08110</name>
</gene>
<feature type="compositionally biased region" description="Basic and acidic residues" evidence="1">
    <location>
        <begin position="40"/>
        <end position="57"/>
    </location>
</feature>
<name>A0ABY4I5U5_CHIFI</name>
<reference evidence="3 4" key="1">
    <citation type="submission" date="2022-04" db="EMBL/GenBank/DDBJ databases">
        <title>The arsenic-methylating capacity of Chitinophaga filiformis YT5 during chitin decomposition.</title>
        <authorList>
            <person name="Chen G."/>
            <person name="Liang Y."/>
        </authorList>
    </citation>
    <scope>NUCLEOTIDE SEQUENCE [LARGE SCALE GENOMIC DNA]</scope>
    <source>
        <strain evidence="3 4">YT5</strain>
    </source>
</reference>
<keyword evidence="4" id="KW-1185">Reference proteome</keyword>
<organism evidence="3 4">
    <name type="scientific">Chitinophaga filiformis</name>
    <name type="common">Myxococcus filiformis</name>
    <name type="synonym">Flexibacter filiformis</name>
    <dbReference type="NCBI Taxonomy" id="104663"/>
    <lineage>
        <taxon>Bacteria</taxon>
        <taxon>Pseudomonadati</taxon>
        <taxon>Bacteroidota</taxon>
        <taxon>Chitinophagia</taxon>
        <taxon>Chitinophagales</taxon>
        <taxon>Chitinophagaceae</taxon>
        <taxon>Chitinophaga</taxon>
    </lineage>
</organism>
<feature type="region of interest" description="Disordered" evidence="1">
    <location>
        <begin position="98"/>
        <end position="158"/>
    </location>
</feature>
<evidence type="ECO:0000313" key="4">
    <source>
        <dbReference type="Proteomes" id="UP000830198"/>
    </source>
</evidence>
<feature type="compositionally biased region" description="Polar residues" evidence="1">
    <location>
        <begin position="58"/>
        <end position="70"/>
    </location>
</feature>
<feature type="compositionally biased region" description="Low complexity" evidence="1">
    <location>
        <begin position="127"/>
        <end position="148"/>
    </location>
</feature>
<keyword evidence="2" id="KW-0732">Signal</keyword>
<evidence type="ECO:0000313" key="3">
    <source>
        <dbReference type="EMBL" id="UPK71245.1"/>
    </source>
</evidence>
<dbReference type="RefSeq" id="WP_247813368.1">
    <property type="nucleotide sequence ID" value="NZ_CP095855.1"/>
</dbReference>
<protein>
    <submittedName>
        <fullName evidence="3">Uncharacterized protein</fullName>
    </submittedName>
</protein>
<feature type="region of interest" description="Disordered" evidence="1">
    <location>
        <begin position="39"/>
        <end position="76"/>
    </location>
</feature>
<dbReference type="Proteomes" id="UP000830198">
    <property type="component" value="Chromosome"/>
</dbReference>
<dbReference type="EMBL" id="CP095855">
    <property type="protein sequence ID" value="UPK71245.1"/>
    <property type="molecule type" value="Genomic_DNA"/>
</dbReference>
<proteinExistence type="predicted"/>
<accession>A0ABY4I5U5</accession>
<evidence type="ECO:0000256" key="2">
    <source>
        <dbReference type="SAM" id="SignalP"/>
    </source>
</evidence>
<evidence type="ECO:0000256" key="1">
    <source>
        <dbReference type="SAM" id="MobiDB-lite"/>
    </source>
</evidence>